<evidence type="ECO:0000313" key="13">
    <source>
        <dbReference type="Proteomes" id="UP000294796"/>
    </source>
</evidence>
<dbReference type="SUPFAM" id="SSF63418">
    <property type="entry name" value="MurE/MurF N-terminal domain"/>
    <property type="match status" value="1"/>
</dbReference>
<gene>
    <name evidence="7" type="primary">murE</name>
    <name evidence="12" type="ORF">E2F46_15730</name>
</gene>
<dbReference type="EC" id="6.3.2.13" evidence="7"/>
<feature type="domain" description="Mur ligase C-terminal" evidence="10">
    <location>
        <begin position="336"/>
        <end position="463"/>
    </location>
</feature>
<keyword evidence="6 7" id="KW-0961">Cell wall biogenesis/degradation</keyword>
<evidence type="ECO:0000259" key="11">
    <source>
        <dbReference type="Pfam" id="PF08245"/>
    </source>
</evidence>
<name>A0A4R5TPV7_9GAMM</name>
<feature type="short sequence motif" description="Meso-diaminopimelate recognition motif" evidence="7">
    <location>
        <begin position="410"/>
        <end position="413"/>
    </location>
</feature>
<dbReference type="InterPro" id="IPR035911">
    <property type="entry name" value="MurE/MurF_N"/>
</dbReference>
<comment type="pathway">
    <text evidence="7 8">Cell wall biogenesis; peptidoglycan biosynthesis.</text>
</comment>
<comment type="catalytic activity">
    <reaction evidence="7">
        <text>UDP-N-acetyl-alpha-D-muramoyl-L-alanyl-D-glutamate + meso-2,6-diaminopimelate + ATP = UDP-N-acetyl-alpha-D-muramoyl-L-alanyl-gamma-D-glutamyl-meso-2,6-diaminopimelate + ADP + phosphate + H(+)</text>
        <dbReference type="Rhea" id="RHEA:23676"/>
        <dbReference type="ChEBI" id="CHEBI:15378"/>
        <dbReference type="ChEBI" id="CHEBI:30616"/>
        <dbReference type="ChEBI" id="CHEBI:43474"/>
        <dbReference type="ChEBI" id="CHEBI:57791"/>
        <dbReference type="ChEBI" id="CHEBI:83900"/>
        <dbReference type="ChEBI" id="CHEBI:83905"/>
        <dbReference type="ChEBI" id="CHEBI:456216"/>
        <dbReference type="EC" id="6.3.2.13"/>
    </reaction>
</comment>
<feature type="binding site" evidence="7">
    <location>
        <position position="386"/>
    </location>
    <ligand>
        <name>meso-2,6-diaminopimelate</name>
        <dbReference type="ChEBI" id="CHEBI:57791"/>
    </ligand>
</feature>
<keyword evidence="7 12" id="KW-0436">Ligase</keyword>
<feature type="modified residue" description="N6-carboxylysine" evidence="7">
    <location>
        <position position="222"/>
    </location>
</feature>
<dbReference type="GO" id="GO:0008765">
    <property type="term" value="F:UDP-N-acetylmuramoylalanyl-D-glutamate-2,6-diaminopimelate ligase activity"/>
    <property type="evidence" value="ECO:0007669"/>
    <property type="project" value="UniProtKB-UniRule"/>
</dbReference>
<comment type="similarity">
    <text evidence="1 7">Belongs to the MurCDEF family. MurE subfamily.</text>
</comment>
<dbReference type="PANTHER" id="PTHR23135">
    <property type="entry name" value="MUR LIGASE FAMILY MEMBER"/>
    <property type="match status" value="1"/>
</dbReference>
<dbReference type="NCBIfam" id="TIGR01085">
    <property type="entry name" value="murE"/>
    <property type="match status" value="1"/>
</dbReference>
<dbReference type="GO" id="GO:0000287">
    <property type="term" value="F:magnesium ion binding"/>
    <property type="evidence" value="ECO:0007669"/>
    <property type="project" value="UniProtKB-UniRule"/>
</dbReference>
<protein>
    <recommendedName>
        <fullName evidence="7">UDP-N-acetylmuramoyl-L-alanyl-D-glutamate--2,6-diaminopimelate ligase</fullName>
        <ecNumber evidence="7">6.3.2.13</ecNumber>
    </recommendedName>
    <alternativeName>
        <fullName evidence="7">Meso-A2pm-adding enzyme</fullName>
    </alternativeName>
    <alternativeName>
        <fullName evidence="7">Meso-diaminopimelate-adding enzyme</fullName>
    </alternativeName>
    <alternativeName>
        <fullName evidence="7">UDP-MurNAc-L-Ala-D-Glu:meso-diaminopimelate ligase</fullName>
    </alternativeName>
    <alternativeName>
        <fullName evidence="7">UDP-MurNAc-tripeptide synthetase</fullName>
    </alternativeName>
    <alternativeName>
        <fullName evidence="7">UDP-N-acetylmuramyl-tripeptide synthetase</fullName>
    </alternativeName>
</protein>
<dbReference type="GO" id="GO:0005737">
    <property type="term" value="C:cytoplasm"/>
    <property type="evidence" value="ECO:0007669"/>
    <property type="project" value="UniProtKB-SubCell"/>
</dbReference>
<dbReference type="InterPro" id="IPR036615">
    <property type="entry name" value="Mur_ligase_C_dom_sf"/>
</dbReference>
<evidence type="ECO:0000256" key="7">
    <source>
        <dbReference type="HAMAP-Rule" id="MF_00208"/>
    </source>
</evidence>
<feature type="binding site" evidence="7">
    <location>
        <position position="465"/>
    </location>
    <ligand>
        <name>meso-2,6-diaminopimelate</name>
        <dbReference type="ChEBI" id="CHEBI:57791"/>
    </ligand>
</feature>
<dbReference type="InterPro" id="IPR036565">
    <property type="entry name" value="Mur-like_cat_sf"/>
</dbReference>
<reference evidence="12 13" key="1">
    <citation type="submission" date="2019-03" db="EMBL/GenBank/DDBJ databases">
        <title>Luteimonas zhaokaii sp.nov., isolated from the rectal contents of Plateau pika in Yushu, Qinghai Province, China.</title>
        <authorList>
            <person name="Zhang G."/>
        </authorList>
    </citation>
    <scope>NUCLEOTIDE SEQUENCE [LARGE SCALE GENOMIC DNA]</scope>
    <source>
        <strain evidence="12 13">B9</strain>
    </source>
</reference>
<dbReference type="Gene3D" id="3.40.1190.10">
    <property type="entry name" value="Mur-like, catalytic domain"/>
    <property type="match status" value="1"/>
</dbReference>
<comment type="PTM">
    <text evidence="7">Carboxylation is probably crucial for Mg(2+) binding and, consequently, for the gamma-phosphate positioning of ATP.</text>
</comment>
<feature type="binding site" evidence="7">
    <location>
        <position position="190"/>
    </location>
    <ligand>
        <name>UDP-N-acetyl-alpha-D-muramoyl-L-alanyl-D-glutamate</name>
        <dbReference type="ChEBI" id="CHEBI:83900"/>
    </ligand>
</feature>
<dbReference type="GO" id="GO:0051301">
    <property type="term" value="P:cell division"/>
    <property type="evidence" value="ECO:0007669"/>
    <property type="project" value="UniProtKB-KW"/>
</dbReference>
<dbReference type="Pfam" id="PF01225">
    <property type="entry name" value="Mur_ligase"/>
    <property type="match status" value="1"/>
</dbReference>
<dbReference type="InterPro" id="IPR000713">
    <property type="entry name" value="Mur_ligase_N"/>
</dbReference>
<evidence type="ECO:0000259" key="10">
    <source>
        <dbReference type="Pfam" id="PF02875"/>
    </source>
</evidence>
<evidence type="ECO:0000256" key="5">
    <source>
        <dbReference type="ARBA" id="ARBA00023306"/>
    </source>
</evidence>
<dbReference type="OrthoDB" id="9800958at2"/>
<feature type="domain" description="Mur ligase central" evidence="11">
    <location>
        <begin position="111"/>
        <end position="313"/>
    </location>
</feature>
<sequence>MTRAMLLRDLLPDVATVPPSLAIHGLVLDSRAVRKGDAFVAIGGFGTHGLHFTDQAKAAGASAILFEPPVPGDVPAAPVDAIAVPGLRARMGAMADTFHGQPSAAMATVGVTGTNGKTSTVQLLGQAWTLRGTTAGTIGTLGAGLYGDARPTGFTTPLVLQMHALLAELRDAGAAAVAMEVSSHALDQGRVDGVHFRVGVFTNLTRDHLDYHGDMASYGAAKEKLFGWPGLQAAVVNTDDSFGRALFARLPVALQAIATSARGDADATVRALDVVLDGDGIGFTLAIAGDAHPVRSSLLGRFNVDNLLAVAGVLHASGETPATIAGTLSALQPIAGRMNRLGGGAGQPVVVVDYAHTPDALEQALSSLRAHVRGRLACVFGCGGDRDRGKRPQMAAIAERLADTVVVTDDNPRHEDGDAIVADILSGFDDAARVRVQRDRAAAITDAIAGCGEGDIVLVAGKGHESYQEVRGVRHEFDDTVVARAALGGAAMQDGAGGRA</sequence>
<keyword evidence="7" id="KW-0067">ATP-binding</keyword>
<dbReference type="Proteomes" id="UP000294796">
    <property type="component" value="Unassembled WGS sequence"/>
</dbReference>
<evidence type="ECO:0000256" key="3">
    <source>
        <dbReference type="ARBA" id="ARBA00022960"/>
    </source>
</evidence>
<comment type="caution">
    <text evidence="12">The sequence shown here is derived from an EMBL/GenBank/DDBJ whole genome shotgun (WGS) entry which is preliminary data.</text>
</comment>
<feature type="binding site" evidence="7">
    <location>
        <position position="182"/>
    </location>
    <ligand>
        <name>UDP-N-acetyl-alpha-D-muramoyl-L-alanyl-D-glutamate</name>
        <dbReference type="ChEBI" id="CHEBI:83900"/>
    </ligand>
</feature>
<feature type="binding site" evidence="7">
    <location>
        <position position="188"/>
    </location>
    <ligand>
        <name>UDP-N-acetyl-alpha-D-muramoyl-L-alanyl-D-glutamate</name>
        <dbReference type="ChEBI" id="CHEBI:83900"/>
    </ligand>
</feature>
<feature type="binding site" evidence="7">
    <location>
        <begin position="410"/>
        <end position="413"/>
    </location>
    <ligand>
        <name>meso-2,6-diaminopimelate</name>
        <dbReference type="ChEBI" id="CHEBI:57791"/>
    </ligand>
</feature>
<dbReference type="SUPFAM" id="SSF53623">
    <property type="entry name" value="MurD-like peptide ligases, catalytic domain"/>
    <property type="match status" value="1"/>
</dbReference>
<dbReference type="UniPathway" id="UPA00219"/>
<keyword evidence="13" id="KW-1185">Reference proteome</keyword>
<dbReference type="GO" id="GO:0008360">
    <property type="term" value="P:regulation of cell shape"/>
    <property type="evidence" value="ECO:0007669"/>
    <property type="project" value="UniProtKB-KW"/>
</dbReference>
<comment type="caution">
    <text evidence="7">Lacks conserved residue(s) required for the propagation of feature annotation.</text>
</comment>
<dbReference type="InterPro" id="IPR013221">
    <property type="entry name" value="Mur_ligase_cen"/>
</dbReference>
<evidence type="ECO:0000256" key="8">
    <source>
        <dbReference type="RuleBase" id="RU004135"/>
    </source>
</evidence>
<evidence type="ECO:0000256" key="2">
    <source>
        <dbReference type="ARBA" id="ARBA00022618"/>
    </source>
</evidence>
<accession>A0A4R5TPV7</accession>
<evidence type="ECO:0000256" key="6">
    <source>
        <dbReference type="ARBA" id="ARBA00023316"/>
    </source>
</evidence>
<keyword evidence="2 7" id="KW-0132">Cell division</keyword>
<organism evidence="12 13">
    <name type="scientific">Luteimonas aestuarii</name>
    <dbReference type="NCBI Taxonomy" id="453837"/>
    <lineage>
        <taxon>Bacteria</taxon>
        <taxon>Pseudomonadati</taxon>
        <taxon>Pseudomonadota</taxon>
        <taxon>Gammaproteobacteria</taxon>
        <taxon>Lysobacterales</taxon>
        <taxon>Lysobacteraceae</taxon>
        <taxon>Luteimonas</taxon>
    </lineage>
</organism>
<keyword evidence="4 7" id="KW-0573">Peptidoglycan synthesis</keyword>
<keyword evidence="7" id="KW-0460">Magnesium</keyword>
<dbReference type="SUPFAM" id="SSF53244">
    <property type="entry name" value="MurD-like peptide ligases, peptide-binding domain"/>
    <property type="match status" value="1"/>
</dbReference>
<keyword evidence="7" id="KW-0547">Nucleotide-binding</keyword>
<dbReference type="InterPro" id="IPR004101">
    <property type="entry name" value="Mur_ligase_C"/>
</dbReference>
<comment type="function">
    <text evidence="7">Catalyzes the addition of meso-diaminopimelic acid to the nucleotide precursor UDP-N-acetylmuramoyl-L-alanyl-D-glutamate (UMAG) in the biosynthesis of bacterial cell-wall peptidoglycan.</text>
</comment>
<dbReference type="HAMAP" id="MF_00208">
    <property type="entry name" value="MurE"/>
    <property type="match status" value="1"/>
</dbReference>
<dbReference type="NCBIfam" id="NF001126">
    <property type="entry name" value="PRK00139.1-4"/>
    <property type="match status" value="1"/>
</dbReference>
<dbReference type="GO" id="GO:0071555">
    <property type="term" value="P:cell wall organization"/>
    <property type="evidence" value="ECO:0007669"/>
    <property type="project" value="UniProtKB-KW"/>
</dbReference>
<feature type="binding site" evidence="7">
    <location>
        <position position="461"/>
    </location>
    <ligand>
        <name>meso-2,6-diaminopimelate</name>
        <dbReference type="ChEBI" id="CHEBI:57791"/>
    </ligand>
</feature>
<feature type="binding site" evidence="7">
    <location>
        <begin position="155"/>
        <end position="156"/>
    </location>
    <ligand>
        <name>UDP-N-acetyl-alpha-D-muramoyl-L-alanyl-D-glutamate</name>
        <dbReference type="ChEBI" id="CHEBI:83900"/>
    </ligand>
</feature>
<dbReference type="Pfam" id="PF02875">
    <property type="entry name" value="Mur_ligase_C"/>
    <property type="match status" value="1"/>
</dbReference>
<dbReference type="InterPro" id="IPR005761">
    <property type="entry name" value="UDP-N-AcMur-Glu-dNH2Pim_ligase"/>
</dbReference>
<evidence type="ECO:0000256" key="4">
    <source>
        <dbReference type="ARBA" id="ARBA00022984"/>
    </source>
</evidence>
<keyword evidence="7" id="KW-0963">Cytoplasm</keyword>
<dbReference type="GO" id="GO:0009252">
    <property type="term" value="P:peptidoglycan biosynthetic process"/>
    <property type="evidence" value="ECO:0007669"/>
    <property type="project" value="UniProtKB-UniRule"/>
</dbReference>
<proteinExistence type="inferred from homology"/>
<feature type="domain" description="Mur ligase N-terminal catalytic" evidence="9">
    <location>
        <begin position="23"/>
        <end position="98"/>
    </location>
</feature>
<evidence type="ECO:0000313" key="12">
    <source>
        <dbReference type="EMBL" id="TDK20658.1"/>
    </source>
</evidence>
<dbReference type="RefSeq" id="WP_133323535.1">
    <property type="nucleotide sequence ID" value="NZ_SMTF01000018.1"/>
</dbReference>
<dbReference type="Gene3D" id="3.40.1390.10">
    <property type="entry name" value="MurE/MurF, N-terminal domain"/>
    <property type="match status" value="1"/>
</dbReference>
<comment type="cofactor">
    <cofactor evidence="7">
        <name>Mg(2+)</name>
        <dbReference type="ChEBI" id="CHEBI:18420"/>
    </cofactor>
</comment>
<dbReference type="AlphaFoldDB" id="A0A4R5TPV7"/>
<feature type="binding site" evidence="7">
    <location>
        <begin position="113"/>
        <end position="119"/>
    </location>
    <ligand>
        <name>ATP</name>
        <dbReference type="ChEBI" id="CHEBI:30616"/>
    </ligand>
</feature>
<dbReference type="Pfam" id="PF08245">
    <property type="entry name" value="Mur_ligase_M"/>
    <property type="match status" value="1"/>
</dbReference>
<keyword evidence="5 7" id="KW-0131">Cell cycle</keyword>
<evidence type="ECO:0000259" key="9">
    <source>
        <dbReference type="Pfam" id="PF01225"/>
    </source>
</evidence>
<feature type="binding site" evidence="7">
    <location>
        <position position="30"/>
    </location>
    <ligand>
        <name>UDP-N-acetyl-alpha-D-muramoyl-L-alanyl-D-glutamate</name>
        <dbReference type="ChEBI" id="CHEBI:83900"/>
    </ligand>
</feature>
<dbReference type="NCBIfam" id="NF001124">
    <property type="entry name" value="PRK00139.1-2"/>
    <property type="match status" value="1"/>
</dbReference>
<dbReference type="EMBL" id="SMTF01000018">
    <property type="protein sequence ID" value="TDK20658.1"/>
    <property type="molecule type" value="Genomic_DNA"/>
</dbReference>
<feature type="binding site" evidence="7">
    <location>
        <position position="28"/>
    </location>
    <ligand>
        <name>UDP-N-acetyl-alpha-D-muramoyl-L-alanyl-D-glutamate</name>
        <dbReference type="ChEBI" id="CHEBI:83900"/>
    </ligand>
</feature>
<keyword evidence="3 7" id="KW-0133">Cell shape</keyword>
<dbReference type="PANTHER" id="PTHR23135:SF4">
    <property type="entry name" value="UDP-N-ACETYLMURAMOYL-L-ALANYL-D-GLUTAMATE--2,6-DIAMINOPIMELATE LIGASE MURE HOMOLOG, CHLOROPLASTIC"/>
    <property type="match status" value="1"/>
</dbReference>
<evidence type="ECO:0000256" key="1">
    <source>
        <dbReference type="ARBA" id="ARBA00005898"/>
    </source>
</evidence>
<comment type="subcellular location">
    <subcellularLocation>
        <location evidence="7 8">Cytoplasm</location>
    </subcellularLocation>
</comment>
<dbReference type="Gene3D" id="3.90.190.20">
    <property type="entry name" value="Mur ligase, C-terminal domain"/>
    <property type="match status" value="1"/>
</dbReference>
<dbReference type="GO" id="GO:0005524">
    <property type="term" value="F:ATP binding"/>
    <property type="evidence" value="ECO:0007669"/>
    <property type="project" value="UniProtKB-UniRule"/>
</dbReference>